<dbReference type="InterPro" id="IPR036397">
    <property type="entry name" value="RNaseH_sf"/>
</dbReference>
<keyword evidence="11" id="KW-0464">Manganese</keyword>
<evidence type="ECO:0000256" key="7">
    <source>
        <dbReference type="ARBA" id="ARBA00022722"/>
    </source>
</evidence>
<dbReference type="PROSITE" id="PS51975">
    <property type="entry name" value="RNASE_H_2"/>
    <property type="match status" value="1"/>
</dbReference>
<evidence type="ECO:0000256" key="6">
    <source>
        <dbReference type="ARBA" id="ARBA00022490"/>
    </source>
</evidence>
<dbReference type="GO" id="GO:0003723">
    <property type="term" value="F:RNA binding"/>
    <property type="evidence" value="ECO:0007669"/>
    <property type="project" value="UniProtKB-UniRule"/>
</dbReference>
<accession>A0AA87TE73</accession>
<dbReference type="InterPro" id="IPR012337">
    <property type="entry name" value="RNaseH-like_sf"/>
</dbReference>
<feature type="domain" description="RNase H type-2" evidence="14">
    <location>
        <begin position="1"/>
        <end position="206"/>
    </location>
</feature>
<dbReference type="EMBL" id="ATFE01000014">
    <property type="protein sequence ID" value="EPF27957.1"/>
    <property type="molecule type" value="Genomic_DNA"/>
</dbReference>
<feature type="binding site" evidence="12">
    <location>
        <position position="113"/>
    </location>
    <ligand>
        <name>a divalent metal cation</name>
        <dbReference type="ChEBI" id="CHEBI:60240"/>
    </ligand>
</feature>
<keyword evidence="10 12" id="KW-0378">Hydrolase</keyword>
<evidence type="ECO:0000256" key="12">
    <source>
        <dbReference type="PROSITE-ProRule" id="PRU01319"/>
    </source>
</evidence>
<comment type="caution">
    <text evidence="15">The sequence shown here is derived from an EMBL/GenBank/DDBJ whole genome shotgun (WGS) entry which is preliminary data.</text>
</comment>
<dbReference type="AlphaFoldDB" id="A0AA87TE73"/>
<keyword evidence="9 12" id="KW-0255">Endonuclease</keyword>
<reference evidence="15 16" key="1">
    <citation type="submission" date="2013-04" db="EMBL/GenBank/DDBJ databases">
        <title>The Genome Sequence of Treponema medium ATCC 700293.</title>
        <authorList>
            <consortium name="The Broad Institute Genomics Platform"/>
            <person name="Earl A."/>
            <person name="Ward D."/>
            <person name="Feldgarden M."/>
            <person name="Gevers D."/>
            <person name="Leonetti C."/>
            <person name="Blanton J.M."/>
            <person name="Dewhirst F.E."/>
            <person name="Izard J."/>
            <person name="Walker B."/>
            <person name="Young S."/>
            <person name="Zeng Q."/>
            <person name="Gargeya S."/>
            <person name="Fitzgerald M."/>
            <person name="Haas B."/>
            <person name="Abouelleil A."/>
            <person name="Allen A.W."/>
            <person name="Alvarado L."/>
            <person name="Arachchi H.M."/>
            <person name="Berlin A.M."/>
            <person name="Chapman S.B."/>
            <person name="Gainer-Dewar J."/>
            <person name="Goldberg J."/>
            <person name="Griggs A."/>
            <person name="Gujja S."/>
            <person name="Hansen M."/>
            <person name="Howarth C."/>
            <person name="Imamovic A."/>
            <person name="Ireland A."/>
            <person name="Larimer J."/>
            <person name="McCowan C."/>
            <person name="Murphy C."/>
            <person name="Pearson M."/>
            <person name="Poon T.W."/>
            <person name="Priest M."/>
            <person name="Roberts A."/>
            <person name="Saif S."/>
            <person name="Shea T."/>
            <person name="Sisk P."/>
            <person name="Sykes S."/>
            <person name="Wortman J."/>
            <person name="Nusbaum C."/>
            <person name="Birren B."/>
        </authorList>
    </citation>
    <scope>NUCLEOTIDE SEQUENCE [LARGE SCALE GENOMIC DNA]</scope>
    <source>
        <strain evidence="15 16">ATCC 700293</strain>
    </source>
</reference>
<dbReference type="Proteomes" id="UP000014634">
    <property type="component" value="Unassembled WGS sequence"/>
</dbReference>
<dbReference type="InterPro" id="IPR001352">
    <property type="entry name" value="RNase_HII/HIII"/>
</dbReference>
<evidence type="ECO:0000256" key="9">
    <source>
        <dbReference type="ARBA" id="ARBA00022759"/>
    </source>
</evidence>
<evidence type="ECO:0000256" key="10">
    <source>
        <dbReference type="ARBA" id="ARBA00022801"/>
    </source>
</evidence>
<evidence type="ECO:0000256" key="3">
    <source>
        <dbReference type="ARBA" id="ARBA00004065"/>
    </source>
</evidence>
<evidence type="ECO:0000313" key="15">
    <source>
        <dbReference type="EMBL" id="EPF27957.1"/>
    </source>
</evidence>
<evidence type="ECO:0000256" key="4">
    <source>
        <dbReference type="ARBA" id="ARBA00004496"/>
    </source>
</evidence>
<dbReference type="GO" id="GO:0005737">
    <property type="term" value="C:cytoplasm"/>
    <property type="evidence" value="ECO:0007669"/>
    <property type="project" value="UniProtKB-SubCell"/>
</dbReference>
<gene>
    <name evidence="15" type="ORF">HMPREF9195_02088</name>
</gene>
<comment type="subcellular location">
    <subcellularLocation>
        <location evidence="4">Cytoplasm</location>
    </subcellularLocation>
</comment>
<comment type="similarity">
    <text evidence="5 13">Belongs to the RNase HII family.</text>
</comment>
<dbReference type="GO" id="GO:0032299">
    <property type="term" value="C:ribonuclease H2 complex"/>
    <property type="evidence" value="ECO:0007669"/>
    <property type="project" value="TreeGrafter"/>
</dbReference>
<proteinExistence type="inferred from homology"/>
<dbReference type="InterPro" id="IPR024567">
    <property type="entry name" value="RNase_HII/HIII_dom"/>
</dbReference>
<evidence type="ECO:0000313" key="16">
    <source>
        <dbReference type="Proteomes" id="UP000014634"/>
    </source>
</evidence>
<dbReference type="InterPro" id="IPR022898">
    <property type="entry name" value="RNase_HII"/>
</dbReference>
<dbReference type="EC" id="3.1.26.4" evidence="13"/>
<keyword evidence="6" id="KW-0963">Cytoplasm</keyword>
<feature type="binding site" evidence="12">
    <location>
        <position position="7"/>
    </location>
    <ligand>
        <name>a divalent metal cation</name>
        <dbReference type="ChEBI" id="CHEBI:60240"/>
    </ligand>
</feature>
<dbReference type="Gene3D" id="3.30.420.10">
    <property type="entry name" value="Ribonuclease H-like superfamily/Ribonuclease H"/>
    <property type="match status" value="1"/>
</dbReference>
<evidence type="ECO:0000256" key="1">
    <source>
        <dbReference type="ARBA" id="ARBA00000077"/>
    </source>
</evidence>
<name>A0AA87TE73_TREMD</name>
<dbReference type="PANTHER" id="PTHR10954">
    <property type="entry name" value="RIBONUCLEASE H2 SUBUNIT A"/>
    <property type="match status" value="1"/>
</dbReference>
<protein>
    <recommendedName>
        <fullName evidence="13">Ribonuclease</fullName>
        <ecNumber evidence="13">3.1.26.4</ecNumber>
    </recommendedName>
</protein>
<evidence type="ECO:0000259" key="14">
    <source>
        <dbReference type="PROSITE" id="PS51975"/>
    </source>
</evidence>
<dbReference type="GO" id="GO:0004523">
    <property type="term" value="F:RNA-DNA hybrid ribonuclease activity"/>
    <property type="evidence" value="ECO:0007669"/>
    <property type="project" value="UniProtKB-UniRule"/>
</dbReference>
<dbReference type="GO" id="GO:0043137">
    <property type="term" value="P:DNA replication, removal of RNA primer"/>
    <property type="evidence" value="ECO:0007669"/>
    <property type="project" value="TreeGrafter"/>
</dbReference>
<evidence type="ECO:0000256" key="5">
    <source>
        <dbReference type="ARBA" id="ARBA00007383"/>
    </source>
</evidence>
<dbReference type="CDD" id="cd07182">
    <property type="entry name" value="RNase_HII_bacteria_HII_like"/>
    <property type="match status" value="1"/>
</dbReference>
<organism evidence="15 16">
    <name type="scientific">Treponema medium ATCC 700293</name>
    <dbReference type="NCBI Taxonomy" id="1125700"/>
    <lineage>
        <taxon>Bacteria</taxon>
        <taxon>Pseudomonadati</taxon>
        <taxon>Spirochaetota</taxon>
        <taxon>Spirochaetia</taxon>
        <taxon>Spirochaetales</taxon>
        <taxon>Treponemataceae</taxon>
        <taxon>Treponema</taxon>
    </lineage>
</organism>
<dbReference type="SUPFAM" id="SSF53098">
    <property type="entry name" value="Ribonuclease H-like"/>
    <property type="match status" value="1"/>
</dbReference>
<dbReference type="NCBIfam" id="NF000595">
    <property type="entry name" value="PRK00015.1-3"/>
    <property type="match status" value="1"/>
</dbReference>
<dbReference type="PANTHER" id="PTHR10954:SF18">
    <property type="entry name" value="RIBONUCLEASE HII"/>
    <property type="match status" value="1"/>
</dbReference>
<comment type="function">
    <text evidence="3 13">Endonuclease that specifically degrades the RNA of RNA-DNA hybrids.</text>
</comment>
<comment type="cofactor">
    <cofactor evidence="2">
        <name>Mg(2+)</name>
        <dbReference type="ChEBI" id="CHEBI:18420"/>
    </cofactor>
</comment>
<dbReference type="GO" id="GO:0046872">
    <property type="term" value="F:metal ion binding"/>
    <property type="evidence" value="ECO:0007669"/>
    <property type="project" value="UniProtKB-KW"/>
</dbReference>
<comment type="catalytic activity">
    <reaction evidence="1 12 13">
        <text>Endonucleolytic cleavage to 5'-phosphomonoester.</text>
        <dbReference type="EC" id="3.1.26.4"/>
    </reaction>
</comment>
<feature type="binding site" evidence="12">
    <location>
        <position position="8"/>
    </location>
    <ligand>
        <name>a divalent metal cation</name>
        <dbReference type="ChEBI" id="CHEBI:60240"/>
    </ligand>
</feature>
<evidence type="ECO:0000256" key="8">
    <source>
        <dbReference type="ARBA" id="ARBA00022723"/>
    </source>
</evidence>
<dbReference type="RefSeq" id="WP_016524016.1">
    <property type="nucleotide sequence ID" value="NZ_KE332517.1"/>
</dbReference>
<sequence>MLFCGIDEAGRGALAGPVYAAAVILPASFDVSILNDSKKLSPKRREIARTAILDGALYWQIASVPSEQIDKINILQATLAAMKEAFEALFAQYGRKTSNALADNEKDLTVIVDGNQLPDIGGNFKLIAEPKADGRYPCVMAASILAKTERDHRMMEYHKQYPLYRYDLHKGYGTKLHRSLIGLYGASPIQRQSFKFKNVPSNLTADHI</sequence>
<keyword evidence="8 12" id="KW-0479">Metal-binding</keyword>
<evidence type="ECO:0000256" key="11">
    <source>
        <dbReference type="ARBA" id="ARBA00023211"/>
    </source>
</evidence>
<evidence type="ECO:0000256" key="13">
    <source>
        <dbReference type="RuleBase" id="RU003515"/>
    </source>
</evidence>
<keyword evidence="7 12" id="KW-0540">Nuclease</keyword>
<comment type="cofactor">
    <cofactor evidence="12">
        <name>Mn(2+)</name>
        <dbReference type="ChEBI" id="CHEBI:29035"/>
    </cofactor>
    <cofactor evidence="12">
        <name>Mg(2+)</name>
        <dbReference type="ChEBI" id="CHEBI:18420"/>
    </cofactor>
    <text evidence="12">Manganese or magnesium. Binds 1 divalent metal ion per monomer in the absence of substrate. May bind a second metal ion after substrate binding.</text>
</comment>
<dbReference type="GO" id="GO:0006298">
    <property type="term" value="P:mismatch repair"/>
    <property type="evidence" value="ECO:0007669"/>
    <property type="project" value="TreeGrafter"/>
</dbReference>
<dbReference type="Pfam" id="PF01351">
    <property type="entry name" value="RNase_HII"/>
    <property type="match status" value="1"/>
</dbReference>
<evidence type="ECO:0000256" key="2">
    <source>
        <dbReference type="ARBA" id="ARBA00001946"/>
    </source>
</evidence>